<dbReference type="PROSITE" id="PS51257">
    <property type="entry name" value="PROKAR_LIPOPROTEIN"/>
    <property type="match status" value="1"/>
</dbReference>
<accession>A0A286A8V2</accession>
<name>A0A286A8V2_9SPHI</name>
<keyword evidence="2" id="KW-1185">Reference proteome</keyword>
<dbReference type="Proteomes" id="UP000219281">
    <property type="component" value="Unassembled WGS sequence"/>
</dbReference>
<dbReference type="OrthoDB" id="1244749at2"/>
<dbReference type="EMBL" id="OCMT01000003">
    <property type="protein sequence ID" value="SOD18340.1"/>
    <property type="molecule type" value="Genomic_DNA"/>
</dbReference>
<gene>
    <name evidence="1" type="ORF">SAMN06297358_2950</name>
</gene>
<protein>
    <submittedName>
        <fullName evidence="1">Uncharacterized protein</fullName>
    </submittedName>
</protein>
<dbReference type="AlphaFoldDB" id="A0A286A8V2"/>
<reference evidence="2" key="1">
    <citation type="submission" date="2017-09" db="EMBL/GenBank/DDBJ databases">
        <authorList>
            <person name="Varghese N."/>
            <person name="Submissions S."/>
        </authorList>
    </citation>
    <scope>NUCLEOTIDE SEQUENCE [LARGE SCALE GENOMIC DNA]</scope>
    <source>
        <strain evidence="2">CGMCC 1.12803</strain>
    </source>
</reference>
<organism evidence="1 2">
    <name type="scientific">Pedobacter xixiisoli</name>
    <dbReference type="NCBI Taxonomy" id="1476464"/>
    <lineage>
        <taxon>Bacteria</taxon>
        <taxon>Pseudomonadati</taxon>
        <taxon>Bacteroidota</taxon>
        <taxon>Sphingobacteriia</taxon>
        <taxon>Sphingobacteriales</taxon>
        <taxon>Sphingobacteriaceae</taxon>
        <taxon>Pedobacter</taxon>
    </lineage>
</organism>
<evidence type="ECO:0000313" key="2">
    <source>
        <dbReference type="Proteomes" id="UP000219281"/>
    </source>
</evidence>
<proteinExistence type="predicted"/>
<evidence type="ECO:0000313" key="1">
    <source>
        <dbReference type="EMBL" id="SOD18340.1"/>
    </source>
</evidence>
<dbReference type="RefSeq" id="WP_097132774.1">
    <property type="nucleotide sequence ID" value="NZ_OCMT01000003.1"/>
</dbReference>
<sequence length="380" mass="43188">MKKLLLTAILPLMISCTKKEQIDLAKSSLNEPVKNVISYDNDLFIGVQTVEYPFSLLLEVENSANYTFDGIDLKGQRVIFQIGSEKLKTDSITRFGGGHVDLKPIKNENDLNAALKSYGAESKIYGVRIEMTTPELKAEILKKIEAKYGKGTKNPNTDNGLYWNIKKENKYIFFAPDYKRLIIVNNSNLSKTCYWDIMNGMIDFGGCDNEKYMAELVKNSTKPEDVKGKPVIKIDKNWNINGLVLGKTNEEELVKSATNKSFERMSEFDGSTGNVSQIIYQDNYHDFYFYLSANKANPENQKGNLINGYAINDFRKVAITFENGLKVGQKFADIVKSLDKTSIKNYDDLKFSNYIEIKNQTYTVTLNFDENMLLSGMYVK</sequence>